<protein>
    <submittedName>
        <fullName evidence="5">Uncharacterized protein</fullName>
    </submittedName>
</protein>
<dbReference type="PATRIC" id="fig|1150469.3.peg.3438"/>
<dbReference type="Pfam" id="PF00590">
    <property type="entry name" value="TP_methylase"/>
    <property type="match status" value="1"/>
</dbReference>
<dbReference type="InterPro" id="IPR035996">
    <property type="entry name" value="4pyrrol_Methylase_sf"/>
</dbReference>
<dbReference type="Pfam" id="PF23016">
    <property type="entry name" value="RsmI_C"/>
    <property type="match status" value="1"/>
</dbReference>
<dbReference type="GO" id="GO:0006364">
    <property type="term" value="P:rRNA processing"/>
    <property type="evidence" value="ECO:0007669"/>
    <property type="project" value="UniProtKB-KW"/>
</dbReference>
<evidence type="ECO:0000256" key="2">
    <source>
        <dbReference type="ARBA" id="ARBA00022552"/>
    </source>
</evidence>
<dbReference type="STRING" id="1150469.RSPPHO_03048"/>
<evidence type="ECO:0000256" key="1">
    <source>
        <dbReference type="ARBA" id="ARBA00022490"/>
    </source>
</evidence>
<dbReference type="Proteomes" id="UP000033220">
    <property type="component" value="Chromosome DSM 122"/>
</dbReference>
<sequence length="173" mass="18810">MPRPVPRRCSPPWPWPVCRPIGFSLPAFRRRNRANWRAFCAELAPLPATLVLFEGVSRLDRTLAALAEALGPRDAAVCRELTKLHEEIRKGSLDDLARHYAEAGPPKGEVVLVIGPPPPPVAPADDDLDERLQALLDAGESVNGAARRLAQETGLGRRVLYQRALALGGDSTS</sequence>
<dbReference type="EMBL" id="HE663493">
    <property type="protein sequence ID" value="CCG09674.1"/>
    <property type="molecule type" value="Genomic_DNA"/>
</dbReference>
<dbReference type="AlphaFoldDB" id="H6SQF5"/>
<dbReference type="InterPro" id="IPR053910">
    <property type="entry name" value="RsmI_HTH"/>
</dbReference>
<dbReference type="InterPro" id="IPR008189">
    <property type="entry name" value="rRNA_ssu_MeTfrase_I"/>
</dbReference>
<dbReference type="InterPro" id="IPR000878">
    <property type="entry name" value="4pyrrol_Mease"/>
</dbReference>
<gene>
    <name evidence="5" type="ORF">RSPPHO_03048</name>
</gene>
<evidence type="ECO:0000313" key="5">
    <source>
        <dbReference type="EMBL" id="CCG09674.1"/>
    </source>
</evidence>
<evidence type="ECO:0000259" key="3">
    <source>
        <dbReference type="Pfam" id="PF00590"/>
    </source>
</evidence>
<name>H6SQF5_PARPM</name>
<accession>H6SQF5</accession>
<keyword evidence="1" id="KW-0963">Cytoplasm</keyword>
<evidence type="ECO:0000259" key="4">
    <source>
        <dbReference type="Pfam" id="PF23016"/>
    </source>
</evidence>
<dbReference type="InterPro" id="IPR014776">
    <property type="entry name" value="4pyrrole_Mease_sub2"/>
</dbReference>
<dbReference type="GO" id="GO:0008168">
    <property type="term" value="F:methyltransferase activity"/>
    <property type="evidence" value="ECO:0007669"/>
    <property type="project" value="InterPro"/>
</dbReference>
<organism evidence="5 6">
    <name type="scientific">Pararhodospirillum photometricum DSM 122</name>
    <dbReference type="NCBI Taxonomy" id="1150469"/>
    <lineage>
        <taxon>Bacteria</taxon>
        <taxon>Pseudomonadati</taxon>
        <taxon>Pseudomonadota</taxon>
        <taxon>Alphaproteobacteria</taxon>
        <taxon>Rhodospirillales</taxon>
        <taxon>Rhodospirillaceae</taxon>
        <taxon>Pararhodospirillum</taxon>
    </lineage>
</organism>
<proteinExistence type="predicted"/>
<feature type="domain" description="Tetrapyrrole methylase" evidence="3">
    <location>
        <begin position="26"/>
        <end position="97"/>
    </location>
</feature>
<dbReference type="RefSeq" id="WP_014416302.1">
    <property type="nucleotide sequence ID" value="NC_017059.1"/>
</dbReference>
<dbReference type="PANTHER" id="PTHR46111:SF1">
    <property type="entry name" value="RIBOSOMAL RNA SMALL SUBUNIT METHYLTRANSFERASE I"/>
    <property type="match status" value="1"/>
</dbReference>
<dbReference type="KEGG" id="rpm:RSPPHO_03048"/>
<reference evidence="5 6" key="1">
    <citation type="submission" date="2012-02" db="EMBL/GenBank/DDBJ databases">
        <title>Shotgun genome sequence of Phaeospirillum photometricum DSM 122.</title>
        <authorList>
            <person name="Duquesne K."/>
            <person name="Sturgis J."/>
        </authorList>
    </citation>
    <scope>NUCLEOTIDE SEQUENCE [LARGE SCALE GENOMIC DNA]</scope>
    <source>
        <strain evidence="6">DSM122</strain>
    </source>
</reference>
<dbReference type="eggNOG" id="COG0313">
    <property type="taxonomic scope" value="Bacteria"/>
</dbReference>
<evidence type="ECO:0000313" key="6">
    <source>
        <dbReference type="Proteomes" id="UP000033220"/>
    </source>
</evidence>
<dbReference type="SUPFAM" id="SSF53790">
    <property type="entry name" value="Tetrapyrrole methylase"/>
    <property type="match status" value="1"/>
</dbReference>
<keyword evidence="2" id="KW-0698">rRNA processing</keyword>
<dbReference type="HOGENOM" id="CLU_1546428_0_0_5"/>
<keyword evidence="6" id="KW-1185">Reference proteome</keyword>
<dbReference type="PANTHER" id="PTHR46111">
    <property type="entry name" value="RIBOSOMAL RNA SMALL SUBUNIT METHYLTRANSFERASE I"/>
    <property type="match status" value="1"/>
</dbReference>
<dbReference type="Gene3D" id="3.30.950.10">
    <property type="entry name" value="Methyltransferase, Cobalt-precorrin-4 Transmethylase, Domain 2"/>
    <property type="match status" value="1"/>
</dbReference>
<feature type="domain" description="RsmI HTH" evidence="4">
    <location>
        <begin position="123"/>
        <end position="167"/>
    </location>
</feature>